<dbReference type="Proteomes" id="UP000004245">
    <property type="component" value="Unassembled WGS sequence"/>
</dbReference>
<keyword evidence="2" id="KW-0472">Membrane</keyword>
<dbReference type="AlphaFoldDB" id="E9SVL3"/>
<feature type="transmembrane region" description="Helical" evidence="2">
    <location>
        <begin position="72"/>
        <end position="96"/>
    </location>
</feature>
<dbReference type="Pfam" id="PF15420">
    <property type="entry name" value="Abhydrolase_9_N"/>
    <property type="match status" value="1"/>
</dbReference>
<feature type="region of interest" description="Disordered" evidence="1">
    <location>
        <begin position="1"/>
        <end position="31"/>
    </location>
</feature>
<sequence length="584" mass="62480">MTAAIRASDPGADGADGTAHAPDDGVGTPSVSRRAVRRMREYGRGLHPVGLAVALVLFTWSISPSLLPRAWYLQGVATGISVAAGYGFGCLAAWVVRSCGVQPAWSARTQRIGWWILAAATVIVVPVFLVLGGVWQNYVRDLVGIERTNQANVLLVFLIALVVWFVLLEAGRGVRAGTRELAALARRVIPRPAANVAGLAVAVVLAVLLVNGALYNGLVAFANWSFSGADTATAPGVEQPTVPERSGSPASAQAWDTLGQEGRTFVGRGPGAAEIAAVTGRPAKEPIRVYAGRESAESVPAVANLVVAELDRTKAWERKVLAVNTTTGRGWVNQSVASSLEYIEGGDTAIASMQYSFLPSPLAFIADRESPQIAGRALFNAVFARWIDLPVETRPKLVVFGESLGSYGGQNAFAGFQDMAARVDGGLWVGTPNFTPQWQEVTAARDAGSPEILPVVGDAASVRFASDPEDLDLGTPWKPRRIVYWQHASDPIVWWSPSLLFNEPDWLREPRGRDVDPNMTWMPFVTFWQVTLDMVFSADVPDGHGHSYGPEAAGIWARILQPEGWTDADTARVQAALTGEESAP</sequence>
<evidence type="ECO:0000256" key="2">
    <source>
        <dbReference type="SAM" id="Phobius"/>
    </source>
</evidence>
<name>E9SVL3_RHOHA</name>
<evidence type="ECO:0000313" key="5">
    <source>
        <dbReference type="EMBL" id="EGD26078.1"/>
    </source>
</evidence>
<reference evidence="5" key="1">
    <citation type="submission" date="2011-01" db="EMBL/GenBank/DDBJ databases">
        <authorList>
            <person name="Muzny D."/>
            <person name="Qin X."/>
            <person name="Buhay C."/>
            <person name="Dugan-Rocha S."/>
            <person name="Ding Y."/>
            <person name="Chen G."/>
            <person name="Hawes A."/>
            <person name="Holder M."/>
            <person name="Jhangiani S."/>
            <person name="Johnson A."/>
            <person name="Khan Z."/>
            <person name="Li Z."/>
            <person name="Liu W."/>
            <person name="Liu X."/>
            <person name="Perez L."/>
            <person name="Shen H."/>
            <person name="Wang Q."/>
            <person name="Watt J."/>
            <person name="Xi L."/>
            <person name="Xin Y."/>
            <person name="Zhou J."/>
            <person name="Deng J."/>
            <person name="Jiang H."/>
            <person name="Liu Y."/>
            <person name="Qu J."/>
            <person name="Song X.-Z."/>
            <person name="Zhang L."/>
            <person name="Villasana D."/>
            <person name="Johnson A."/>
            <person name="Liu J."/>
            <person name="Liyanage D."/>
            <person name="Lorensuhewa L."/>
            <person name="Robinson T."/>
            <person name="Song A."/>
            <person name="Song B.-B."/>
            <person name="Dinh H."/>
            <person name="Thornton R."/>
            <person name="Coyle M."/>
            <person name="Francisco L."/>
            <person name="Jackson L."/>
            <person name="Javaid M."/>
            <person name="Korchina V."/>
            <person name="Kovar C."/>
            <person name="Mata R."/>
            <person name="Mathew T."/>
            <person name="Ngo R."/>
            <person name="Nguyen L."/>
            <person name="Nguyen N."/>
            <person name="Okwuonu G."/>
            <person name="Ongeri F."/>
            <person name="Pham C."/>
            <person name="Simmons D."/>
            <person name="Wilczek-Boney K."/>
            <person name="Hale W."/>
            <person name="Jakkamsetti A."/>
            <person name="Pham P."/>
            <person name="Ruth R."/>
            <person name="San Lucas F."/>
            <person name="Warren J."/>
            <person name="Zhang J."/>
            <person name="Zhao Z."/>
            <person name="Zhou C."/>
            <person name="Zhu D."/>
            <person name="Lee S."/>
            <person name="Bess C."/>
            <person name="Blankenburg K."/>
            <person name="Forbes L."/>
            <person name="Fu Q."/>
            <person name="Gubbala S."/>
            <person name="Hirani K."/>
            <person name="Jayaseelan J.C."/>
            <person name="Lara F."/>
            <person name="Munidasa M."/>
            <person name="Palculict T."/>
            <person name="Patil S."/>
            <person name="Pu L.-L."/>
            <person name="Saada N."/>
            <person name="Tang L."/>
            <person name="Weissenberger G."/>
            <person name="Zhu Y."/>
            <person name="Hemphill L."/>
            <person name="Shang Y."/>
            <person name="Youmans B."/>
            <person name="Ayvaz T."/>
            <person name="Ross M."/>
            <person name="Santibanez J."/>
            <person name="Aqrawi P."/>
            <person name="Gross S."/>
            <person name="Joshi V."/>
            <person name="Fowler G."/>
            <person name="Nazareth L."/>
            <person name="Reid J."/>
            <person name="Worley K."/>
            <person name="Petrosino J."/>
            <person name="Highlander S."/>
            <person name="Gibbs R."/>
        </authorList>
    </citation>
    <scope>NUCLEOTIDE SEQUENCE [LARGE SCALE GENOMIC DNA]</scope>
    <source>
        <strain evidence="5">ATCC 33707</strain>
    </source>
</reference>
<feature type="domain" description="Alpha/beta-hydrolase catalytic" evidence="3">
    <location>
        <begin position="287"/>
        <end position="573"/>
    </location>
</feature>
<comment type="caution">
    <text evidence="5">The sequence shown here is derived from an EMBL/GenBank/DDBJ whole genome shotgun (WGS) entry which is preliminary data.</text>
</comment>
<dbReference type="InterPro" id="IPR012037">
    <property type="entry name" value="Alpha/beta-hydrolase_fam"/>
</dbReference>
<evidence type="ECO:0000313" key="6">
    <source>
        <dbReference type="Proteomes" id="UP000004245"/>
    </source>
</evidence>
<evidence type="ECO:0000256" key="1">
    <source>
        <dbReference type="SAM" id="MobiDB-lite"/>
    </source>
</evidence>
<feature type="transmembrane region" description="Helical" evidence="2">
    <location>
        <begin position="192"/>
        <end position="215"/>
    </location>
</feature>
<feature type="domain" description="Alpha/beta-hydrolase N-terminal" evidence="4">
    <location>
        <begin position="62"/>
        <end position="270"/>
    </location>
</feature>
<feature type="region of interest" description="Disordered" evidence="1">
    <location>
        <begin position="233"/>
        <end position="252"/>
    </location>
</feature>
<keyword evidence="2" id="KW-1133">Transmembrane helix</keyword>
<gene>
    <name evidence="5" type="ORF">HMPREF0724_10012</name>
</gene>
<dbReference type="EMBL" id="ADNW02000001">
    <property type="protein sequence ID" value="EGD26078.1"/>
    <property type="molecule type" value="Genomic_DNA"/>
</dbReference>
<dbReference type="InterPro" id="IPR027787">
    <property type="entry name" value="Alpha/beta-hydrolase_catalytic"/>
</dbReference>
<dbReference type="HOGENOM" id="CLU_023789_0_0_11"/>
<dbReference type="Pfam" id="PF10081">
    <property type="entry name" value="Abhydrolase_9"/>
    <property type="match status" value="1"/>
</dbReference>
<dbReference type="InterPro" id="IPR027788">
    <property type="entry name" value="Alpha/beta-hydrolase_N_dom"/>
</dbReference>
<feature type="transmembrane region" description="Helical" evidence="2">
    <location>
        <begin position="42"/>
        <end position="60"/>
    </location>
</feature>
<feature type="transmembrane region" description="Helical" evidence="2">
    <location>
        <begin position="112"/>
        <end position="131"/>
    </location>
</feature>
<accession>E9SVL3</accession>
<proteinExistence type="predicted"/>
<dbReference type="STRING" id="43767.A6I91_16075"/>
<dbReference type="ESTHER" id="9noca-a0a1b5zbx8">
    <property type="family name" value="Abhydrolase_9"/>
</dbReference>
<evidence type="ECO:0000259" key="4">
    <source>
        <dbReference type="Pfam" id="PF15420"/>
    </source>
</evidence>
<dbReference type="PIRSF" id="PIRSF007542">
    <property type="entry name" value="UCP007542"/>
    <property type="match status" value="1"/>
</dbReference>
<evidence type="ECO:0000259" key="3">
    <source>
        <dbReference type="Pfam" id="PF10081"/>
    </source>
</evidence>
<protein>
    <submittedName>
        <fullName evidence="5">Uncharacterized protein</fullName>
    </submittedName>
</protein>
<keyword evidence="6" id="KW-1185">Reference proteome</keyword>
<organism evidence="5 6">
    <name type="scientific">Prescottella equi ATCC 33707</name>
    <dbReference type="NCBI Taxonomy" id="525370"/>
    <lineage>
        <taxon>Bacteria</taxon>
        <taxon>Bacillati</taxon>
        <taxon>Actinomycetota</taxon>
        <taxon>Actinomycetes</taxon>
        <taxon>Mycobacteriales</taxon>
        <taxon>Nocardiaceae</taxon>
        <taxon>Prescottella</taxon>
    </lineage>
</organism>
<keyword evidence="2" id="KW-0812">Transmembrane</keyword>
<feature type="transmembrane region" description="Helical" evidence="2">
    <location>
        <begin position="151"/>
        <end position="171"/>
    </location>
</feature>